<dbReference type="EMBL" id="BFIH01000020">
    <property type="protein sequence ID" value="GCO14753.1"/>
    <property type="molecule type" value="Genomic_DNA"/>
</dbReference>
<sequence>MATNVGLPEGFVLDEQPDNSQLPDGFVLDSQPEQQQSPLVSPEENSRQENVVNNANGFDRFMYGVLSGLMDVGKGVGLFQDMTPEEQAAIQSLQQKLAAKPSTAQDVGEFVGQAAPFVSGGGIISQVPKGAARLAAAAGLGAVEGGVVANGTGGNVTTGAAIGAAAGPIAELASPVISKAASAVTKRFRPPSAEMSQASELSGMARVATKATDVNPITGNRSGLNALAEAVSPDDSVLQAARNLGMEDALTPGMYSSNPSYRAFENALAATPGNKLFHAQREAISRLGEQADKFINDFGGSVDKDFINQKVKSSYEELRSNLKRQEDTLYNQIRAKIPTRATVDTTHTTNAIEDIADDVGGLEKLKSLYPQLSKTLEQIDPNTAPTYGLLDAVRRQVGRALGKEMDKGPYSGIDARHLGIIESALIQDQGAAAAKYGAEDTWNLAREIGRKRFAVQAAAVQNLGRDLDKGIVPQLQQAIVDMSQGKGGDFRRLVSNLPDDMVQPAVATAMNRAFTTFAKSPGQSLGVPGFVKWYGGLSRNKSNMQALSRAIGYQATRRLRNIYEVASGMQRVGSEKVYSSSQIDRMMNQFAGEKGMLGRIYGIGKDVAKAEGLTTAIGAPGAGTAGVLFSLLRSGKNSRMAAADELIASPAFKNLSKRIAAGHASTPASRKSVDASMQKVKPYRDWVNTLSADEKKNLARVGIIAFLSSNDSLPTEQQAGQQ</sequence>
<feature type="region of interest" description="Disordered" evidence="1">
    <location>
        <begin position="1"/>
        <end position="47"/>
    </location>
</feature>
<comment type="caution">
    <text evidence="2">The sequence shown here is derived from an EMBL/GenBank/DDBJ whole genome shotgun (WGS) entry which is preliminary data.</text>
</comment>
<reference evidence="2 3" key="1">
    <citation type="submission" date="2018-04" db="EMBL/GenBank/DDBJ databases">
        <title>Large scale genomics of bovine and human commensal E. coli to reveal the emerging process of EHEC.</title>
        <authorList>
            <person name="Arimizu Y."/>
            <person name="Ogura Y."/>
        </authorList>
    </citation>
    <scope>NUCLEOTIDE SEQUENCE [LARGE SCALE GENOMIC DNA]</scope>
    <source>
        <strain evidence="2 3">ECSC038</strain>
    </source>
</reference>
<gene>
    <name evidence="2" type="ORF">ExPECSC038_00626</name>
</gene>
<name>A0A3L1NQ34_ECOLX</name>
<evidence type="ECO:0000313" key="3">
    <source>
        <dbReference type="Proteomes" id="UP000300926"/>
    </source>
</evidence>
<proteinExistence type="predicted"/>
<dbReference type="AlphaFoldDB" id="A0A3L1NQ34"/>
<dbReference type="RefSeq" id="WP_079959334.1">
    <property type="nucleotide sequence ID" value="NZ_BFIH01000020.1"/>
</dbReference>
<organism evidence="2 3">
    <name type="scientific">Escherichia coli</name>
    <dbReference type="NCBI Taxonomy" id="562"/>
    <lineage>
        <taxon>Bacteria</taxon>
        <taxon>Pseudomonadati</taxon>
        <taxon>Pseudomonadota</taxon>
        <taxon>Gammaproteobacteria</taxon>
        <taxon>Enterobacterales</taxon>
        <taxon>Enterobacteriaceae</taxon>
        <taxon>Escherichia</taxon>
    </lineage>
</organism>
<accession>A0A3L1NQ34</accession>
<evidence type="ECO:0000313" key="2">
    <source>
        <dbReference type="EMBL" id="GCO14753.1"/>
    </source>
</evidence>
<dbReference type="Proteomes" id="UP000300926">
    <property type="component" value="Unassembled WGS sequence"/>
</dbReference>
<protein>
    <submittedName>
        <fullName evidence="2">DNA transfer protein</fullName>
    </submittedName>
</protein>
<evidence type="ECO:0000256" key="1">
    <source>
        <dbReference type="SAM" id="MobiDB-lite"/>
    </source>
</evidence>